<dbReference type="EMBL" id="BOPC01000082">
    <property type="protein sequence ID" value="GIJ29740.1"/>
    <property type="molecule type" value="Genomic_DNA"/>
</dbReference>
<feature type="region of interest" description="Disordered" evidence="3">
    <location>
        <begin position="21"/>
        <end position="44"/>
    </location>
</feature>
<keyword evidence="6" id="KW-1185">Reference proteome</keyword>
<protein>
    <submittedName>
        <fullName evidence="5">Co-chaperone YbbN</fullName>
    </submittedName>
</protein>
<dbReference type="PROSITE" id="PS51352">
    <property type="entry name" value="THIOREDOXIN_2"/>
    <property type="match status" value="1"/>
</dbReference>
<evidence type="ECO:0000256" key="3">
    <source>
        <dbReference type="SAM" id="MobiDB-lite"/>
    </source>
</evidence>
<dbReference type="InterPro" id="IPR011990">
    <property type="entry name" value="TPR-like_helical_dom_sf"/>
</dbReference>
<dbReference type="CDD" id="cd02956">
    <property type="entry name" value="ybbN"/>
    <property type="match status" value="1"/>
</dbReference>
<dbReference type="Gene3D" id="3.40.30.10">
    <property type="entry name" value="Glutaredoxin"/>
    <property type="match status" value="1"/>
</dbReference>
<feature type="domain" description="Thioredoxin" evidence="4">
    <location>
        <begin position="25"/>
        <end position="157"/>
    </location>
</feature>
<accession>A0ABQ4JGM7</accession>
<organism evidence="5 6">
    <name type="scientific">Micromonospora qiuiae</name>
    <dbReference type="NCBI Taxonomy" id="502268"/>
    <lineage>
        <taxon>Bacteria</taxon>
        <taxon>Bacillati</taxon>
        <taxon>Actinomycetota</taxon>
        <taxon>Actinomycetes</taxon>
        <taxon>Micromonosporales</taxon>
        <taxon>Micromonosporaceae</taxon>
        <taxon>Micromonospora</taxon>
    </lineage>
</organism>
<name>A0ABQ4JGM7_9ACTN</name>
<comment type="caution">
    <text evidence="5">The sequence shown here is derived from an EMBL/GenBank/DDBJ whole genome shotgun (WGS) entry which is preliminary data.</text>
</comment>
<keyword evidence="2" id="KW-0676">Redox-active center</keyword>
<sequence>MSDPRITSSIFTRGAVDLSALRSPAPSPAPAPAQAGPPAGAPGGAVGGVTVVDVTEATFQSEVLERSLTTPVVVDFWAEWCQPCKQLSPVLERLAVEGGGAWVLAKVDVDANPRLAQMFRVQGIPMVYAVVGGQPVDAFSGVVPEPQLRQWIQAVLKAGGVEVAAPEDPRLDEADDALMNGDLDAAERAYRKILAEAPTDAAAEAGLAQVGLARRVAGVDPQAALAAAAADPADVDAQLLAADIEVLSGQAEQAYQRLIGVVRRTAGDDREKVRQHLVGLFTIAGPEDPVVASARRSLASALF</sequence>
<evidence type="ECO:0000313" key="5">
    <source>
        <dbReference type="EMBL" id="GIJ29740.1"/>
    </source>
</evidence>
<reference evidence="5 6" key="1">
    <citation type="submission" date="2021-01" db="EMBL/GenBank/DDBJ databases">
        <title>Whole genome shotgun sequence of Verrucosispora qiuiae NBRC 106684.</title>
        <authorList>
            <person name="Komaki H."/>
            <person name="Tamura T."/>
        </authorList>
    </citation>
    <scope>NUCLEOTIDE SEQUENCE [LARGE SCALE GENOMIC DNA]</scope>
    <source>
        <strain evidence="5 6">NBRC 106684</strain>
    </source>
</reference>
<dbReference type="Gene3D" id="1.25.40.10">
    <property type="entry name" value="Tetratricopeptide repeat domain"/>
    <property type="match status" value="1"/>
</dbReference>
<evidence type="ECO:0000256" key="1">
    <source>
        <dbReference type="ARBA" id="ARBA00008987"/>
    </source>
</evidence>
<dbReference type="InterPro" id="IPR036249">
    <property type="entry name" value="Thioredoxin-like_sf"/>
</dbReference>
<dbReference type="RefSeq" id="WP_204037196.1">
    <property type="nucleotide sequence ID" value="NZ_BOPC01000082.1"/>
</dbReference>
<dbReference type="InterPro" id="IPR013766">
    <property type="entry name" value="Thioredoxin_domain"/>
</dbReference>
<dbReference type="Pfam" id="PF14561">
    <property type="entry name" value="TPR_20"/>
    <property type="match status" value="1"/>
</dbReference>
<evidence type="ECO:0000256" key="2">
    <source>
        <dbReference type="ARBA" id="ARBA00023284"/>
    </source>
</evidence>
<evidence type="ECO:0000259" key="4">
    <source>
        <dbReference type="PROSITE" id="PS51352"/>
    </source>
</evidence>
<evidence type="ECO:0000313" key="6">
    <source>
        <dbReference type="Proteomes" id="UP000653076"/>
    </source>
</evidence>
<dbReference type="PANTHER" id="PTHR45663:SF11">
    <property type="entry name" value="GEO12009P1"/>
    <property type="match status" value="1"/>
</dbReference>
<gene>
    <name evidence="5" type="ORF">Vqi01_49020</name>
</gene>
<dbReference type="SUPFAM" id="SSF52833">
    <property type="entry name" value="Thioredoxin-like"/>
    <property type="match status" value="1"/>
</dbReference>
<proteinExistence type="inferred from homology"/>
<dbReference type="Proteomes" id="UP000653076">
    <property type="component" value="Unassembled WGS sequence"/>
</dbReference>
<comment type="similarity">
    <text evidence="1">Belongs to the thioredoxin family.</text>
</comment>
<dbReference type="Pfam" id="PF00085">
    <property type="entry name" value="Thioredoxin"/>
    <property type="match status" value="1"/>
</dbReference>
<dbReference type="PANTHER" id="PTHR45663">
    <property type="entry name" value="GEO12009P1"/>
    <property type="match status" value="1"/>
</dbReference>